<comment type="subcellular location">
    <subcellularLocation>
        <location evidence="1">Cell membrane</location>
        <topology evidence="1">Multi-pass membrane protein</topology>
    </subcellularLocation>
    <subcellularLocation>
        <location evidence="8">Membrane</location>
        <topology evidence="8">Multi-pass membrane protein</topology>
    </subcellularLocation>
</comment>
<name>A0A2G1QU07_9HYPH</name>
<comment type="function">
    <text evidence="8">Mediates influx of magnesium ions.</text>
</comment>
<keyword evidence="8" id="KW-0406">Ion transport</keyword>
<dbReference type="GO" id="GO:0015095">
    <property type="term" value="F:magnesium ion transmembrane transporter activity"/>
    <property type="evidence" value="ECO:0007669"/>
    <property type="project" value="UniProtKB-UniRule"/>
</dbReference>
<dbReference type="GO" id="GO:0000287">
    <property type="term" value="F:magnesium ion binding"/>
    <property type="evidence" value="ECO:0007669"/>
    <property type="project" value="TreeGrafter"/>
</dbReference>
<evidence type="ECO:0000256" key="3">
    <source>
        <dbReference type="ARBA" id="ARBA00022448"/>
    </source>
</evidence>
<keyword evidence="5 8" id="KW-0812">Transmembrane</keyword>
<keyword evidence="3 8" id="KW-0813">Transport</keyword>
<evidence type="ECO:0000256" key="4">
    <source>
        <dbReference type="ARBA" id="ARBA00022475"/>
    </source>
</evidence>
<keyword evidence="10" id="KW-1185">Reference proteome</keyword>
<dbReference type="InterPro" id="IPR002523">
    <property type="entry name" value="MgTranspt_CorA/ZnTranspt_ZntB"/>
</dbReference>
<proteinExistence type="inferred from homology"/>
<evidence type="ECO:0000256" key="6">
    <source>
        <dbReference type="ARBA" id="ARBA00022989"/>
    </source>
</evidence>
<feature type="transmembrane region" description="Helical" evidence="8">
    <location>
        <begin position="299"/>
        <end position="319"/>
    </location>
</feature>
<comment type="caution">
    <text evidence="9">The sequence shown here is derived from an EMBL/GenBank/DDBJ whole genome shotgun (WGS) entry which is preliminary data.</text>
</comment>
<dbReference type="FunFam" id="1.20.58.340:FF:000012">
    <property type="entry name" value="Magnesium transport protein CorA"/>
    <property type="match status" value="1"/>
</dbReference>
<evidence type="ECO:0000256" key="1">
    <source>
        <dbReference type="ARBA" id="ARBA00004651"/>
    </source>
</evidence>
<dbReference type="Gene3D" id="3.30.460.20">
    <property type="entry name" value="CorA soluble domain-like"/>
    <property type="match status" value="1"/>
</dbReference>
<dbReference type="InterPro" id="IPR045863">
    <property type="entry name" value="CorA_TM1_TM2"/>
</dbReference>
<dbReference type="EMBL" id="PDVP01000001">
    <property type="protein sequence ID" value="PHP69046.1"/>
    <property type="molecule type" value="Genomic_DNA"/>
</dbReference>
<dbReference type="GO" id="GO:0015087">
    <property type="term" value="F:cobalt ion transmembrane transporter activity"/>
    <property type="evidence" value="ECO:0007669"/>
    <property type="project" value="UniProtKB-UniRule"/>
</dbReference>
<dbReference type="NCBIfam" id="TIGR00383">
    <property type="entry name" value="corA"/>
    <property type="match status" value="1"/>
</dbReference>
<organism evidence="9 10">
    <name type="scientific">Zhengella mangrovi</name>
    <dbReference type="NCBI Taxonomy" id="1982044"/>
    <lineage>
        <taxon>Bacteria</taxon>
        <taxon>Pseudomonadati</taxon>
        <taxon>Pseudomonadota</taxon>
        <taxon>Alphaproteobacteria</taxon>
        <taxon>Hyphomicrobiales</taxon>
        <taxon>Notoacmeibacteraceae</taxon>
        <taxon>Zhengella</taxon>
    </lineage>
</organism>
<accession>A0A2G1QU07</accession>
<evidence type="ECO:0000256" key="2">
    <source>
        <dbReference type="ARBA" id="ARBA00009765"/>
    </source>
</evidence>
<dbReference type="OrthoDB" id="9803416at2"/>
<dbReference type="SUPFAM" id="SSF143865">
    <property type="entry name" value="CorA soluble domain-like"/>
    <property type="match status" value="1"/>
</dbReference>
<evidence type="ECO:0000313" key="9">
    <source>
        <dbReference type="EMBL" id="PHP69046.1"/>
    </source>
</evidence>
<dbReference type="AlphaFoldDB" id="A0A2G1QU07"/>
<evidence type="ECO:0000313" key="10">
    <source>
        <dbReference type="Proteomes" id="UP000221168"/>
    </source>
</evidence>
<feature type="transmembrane region" description="Helical" evidence="8">
    <location>
        <begin position="331"/>
        <end position="351"/>
    </location>
</feature>
<dbReference type="SUPFAM" id="SSF144083">
    <property type="entry name" value="Magnesium transport protein CorA, transmembrane region"/>
    <property type="match status" value="1"/>
</dbReference>
<keyword evidence="7 8" id="KW-0472">Membrane</keyword>
<keyword evidence="8" id="KW-0460">Magnesium</keyword>
<dbReference type="Pfam" id="PF01544">
    <property type="entry name" value="CorA"/>
    <property type="match status" value="1"/>
</dbReference>
<keyword evidence="6 8" id="KW-1133">Transmembrane helix</keyword>
<dbReference type="GO" id="GO:0005886">
    <property type="term" value="C:plasma membrane"/>
    <property type="evidence" value="ECO:0007669"/>
    <property type="project" value="UniProtKB-SubCell"/>
</dbReference>
<evidence type="ECO:0000256" key="7">
    <source>
        <dbReference type="ARBA" id="ARBA00023136"/>
    </source>
</evidence>
<dbReference type="GO" id="GO:0050897">
    <property type="term" value="F:cobalt ion binding"/>
    <property type="evidence" value="ECO:0007669"/>
    <property type="project" value="TreeGrafter"/>
</dbReference>
<dbReference type="PANTHER" id="PTHR46494:SF1">
    <property type="entry name" value="CORA FAMILY METAL ION TRANSPORTER (EUROFUNG)"/>
    <property type="match status" value="1"/>
</dbReference>
<reference evidence="9 10" key="1">
    <citation type="submission" date="2017-10" db="EMBL/GenBank/DDBJ databases">
        <title>Sedimentibacterium mangrovi gen. nov., sp. nov., a novel member of family Phyllobacteriacea isolated from mangrove sediment.</title>
        <authorList>
            <person name="Liao H."/>
            <person name="Tian Y."/>
        </authorList>
    </citation>
    <scope>NUCLEOTIDE SEQUENCE [LARGE SCALE GENOMIC DNA]</scope>
    <source>
        <strain evidence="9 10">X9-2-2</strain>
    </source>
</reference>
<dbReference type="RefSeq" id="WP_099303714.1">
    <property type="nucleotide sequence ID" value="NZ_PDVP01000001.1"/>
</dbReference>
<evidence type="ECO:0000256" key="8">
    <source>
        <dbReference type="RuleBase" id="RU362010"/>
    </source>
</evidence>
<comment type="similarity">
    <text evidence="2 8">Belongs to the CorA metal ion transporter (MIT) (TC 1.A.35) family.</text>
</comment>
<gene>
    <name evidence="8 9" type="primary">corA</name>
    <name evidence="9" type="ORF">CSC94_03470</name>
</gene>
<dbReference type="PANTHER" id="PTHR46494">
    <property type="entry name" value="CORA FAMILY METAL ION TRANSPORTER (EUROFUNG)"/>
    <property type="match status" value="1"/>
</dbReference>
<dbReference type="InterPro" id="IPR045861">
    <property type="entry name" value="CorA_cytoplasmic_dom"/>
</dbReference>
<protein>
    <recommendedName>
        <fullName evidence="8">Magnesium transport protein CorA</fullName>
    </recommendedName>
</protein>
<dbReference type="CDD" id="cd12828">
    <property type="entry name" value="TmCorA-like_1"/>
    <property type="match status" value="1"/>
</dbReference>
<keyword evidence="4 8" id="KW-1003">Cell membrane</keyword>
<sequence length="357" mass="40553">MASGRRDRRRSIITRRRVPVGAPPGTLVVDPTAAQPVMRVMTWSETACEEHENVRLDDLAGLRSRGSRIWLDVVGTGDTAFFESLGSLFGIDPLVLEDVVNLNQRPKAEDYPGYAYVVLHMVSGLSVGSREQLSIIFGRDFVITVQERADDCLDPVRERLRRGKPRIRAAKGDYLAYAIIDAVVDAYFPLAENLGEQLEEMEDIITVDPEPEHIARLHGLKRELVSLKRSLWPMREVMSALRDEDNDIVEHDTRRYLRDVHDHVLQLIDIIETCREIATGLHDLYLSSISNRMNEVMKVLTIIATIFIPLSFLAGIWGMNFTDMPELHWAHGYPLALGTMALIALGLLGWFRWKDWL</sequence>
<dbReference type="Proteomes" id="UP000221168">
    <property type="component" value="Unassembled WGS sequence"/>
</dbReference>
<evidence type="ECO:0000256" key="5">
    <source>
        <dbReference type="ARBA" id="ARBA00022692"/>
    </source>
</evidence>
<dbReference type="InterPro" id="IPR004488">
    <property type="entry name" value="Mg/Co-transport_prot_CorA"/>
</dbReference>
<dbReference type="Gene3D" id="1.20.58.340">
    <property type="entry name" value="Magnesium transport protein CorA, transmembrane region"/>
    <property type="match status" value="2"/>
</dbReference>